<dbReference type="OrthoDB" id="3258386at2759"/>
<sequence length="368" mass="42479">MHRALVVSEILLEIFAYLDPTLLLSWPGKRWLSLAALARTCKTFHEPAMNLLWADVNGMPPLLGCVPRLHPLIYNLDRKHCSGWLQGIEPLSEHEARQFLRHATRVRTFSMAWDDEYFHLLTVLLIETCVFPKLRVLEWSDLRDTSLLHLFLSPVLRRCALLVFDSNLKSFATCCPLLESLSILTLAYTSDELSLLSDTIRSCKWLVDLRCPRLDFAVWKHLSNLPTLLTVRIEDNIDHSIDWDHLYSAHFFNLTTLTFDVYKSTNVITVMQHSKFPLLQEFQLVVADSSWAGAEQLLHALSLCNACETLQRIEIVVDDGDGDLPWTAIRHLLSFPQLRTMQFYYPSTLTMIFFWKLCHVGHTSAIWV</sequence>
<dbReference type="Proteomes" id="UP000092154">
    <property type="component" value="Unassembled WGS sequence"/>
</dbReference>
<proteinExistence type="predicted"/>
<dbReference type="EMBL" id="KV448724">
    <property type="protein sequence ID" value="OAX33685.1"/>
    <property type="molecule type" value="Genomic_DNA"/>
</dbReference>
<keyword evidence="4" id="KW-1185">Reference proteome</keyword>
<dbReference type="Gene3D" id="3.80.10.10">
    <property type="entry name" value="Ribonuclease Inhibitor"/>
    <property type="match status" value="1"/>
</dbReference>
<dbReference type="Pfam" id="PF12937">
    <property type="entry name" value="F-box-like"/>
    <property type="match status" value="1"/>
</dbReference>
<evidence type="ECO:0000256" key="1">
    <source>
        <dbReference type="SAM" id="SignalP"/>
    </source>
</evidence>
<gene>
    <name evidence="3" type="ORF">K503DRAFT_504255</name>
</gene>
<keyword evidence="1" id="KW-0732">Signal</keyword>
<organism evidence="3 4">
    <name type="scientific">Rhizopogon vinicolor AM-OR11-026</name>
    <dbReference type="NCBI Taxonomy" id="1314800"/>
    <lineage>
        <taxon>Eukaryota</taxon>
        <taxon>Fungi</taxon>
        <taxon>Dikarya</taxon>
        <taxon>Basidiomycota</taxon>
        <taxon>Agaricomycotina</taxon>
        <taxon>Agaricomycetes</taxon>
        <taxon>Agaricomycetidae</taxon>
        <taxon>Boletales</taxon>
        <taxon>Suillineae</taxon>
        <taxon>Rhizopogonaceae</taxon>
        <taxon>Rhizopogon</taxon>
    </lineage>
</organism>
<dbReference type="InterPro" id="IPR001810">
    <property type="entry name" value="F-box_dom"/>
</dbReference>
<reference evidence="3 4" key="1">
    <citation type="submission" date="2016-06" db="EMBL/GenBank/DDBJ databases">
        <title>Comparative genomics of the ectomycorrhizal sister species Rhizopogon vinicolor and Rhizopogon vesiculosus (Basidiomycota: Boletales) reveals a divergence of the mating type B locus.</title>
        <authorList>
            <consortium name="DOE Joint Genome Institute"/>
            <person name="Mujic A.B."/>
            <person name="Kuo A."/>
            <person name="Tritt A."/>
            <person name="Lipzen A."/>
            <person name="Chen C."/>
            <person name="Johnson J."/>
            <person name="Sharma A."/>
            <person name="Barry K."/>
            <person name="Grigoriev I.V."/>
            <person name="Spatafora J.W."/>
        </authorList>
    </citation>
    <scope>NUCLEOTIDE SEQUENCE [LARGE SCALE GENOMIC DNA]</scope>
    <source>
        <strain evidence="3 4">AM-OR11-026</strain>
    </source>
</reference>
<feature type="signal peptide" evidence="1">
    <location>
        <begin position="1"/>
        <end position="16"/>
    </location>
</feature>
<accession>A0A1B7MM55</accession>
<evidence type="ECO:0000259" key="2">
    <source>
        <dbReference type="Pfam" id="PF12937"/>
    </source>
</evidence>
<dbReference type="SUPFAM" id="SSF52047">
    <property type="entry name" value="RNI-like"/>
    <property type="match status" value="1"/>
</dbReference>
<feature type="chain" id="PRO_5008597451" description="F-box domain-containing protein" evidence="1">
    <location>
        <begin position="17"/>
        <end position="368"/>
    </location>
</feature>
<dbReference type="InterPro" id="IPR032675">
    <property type="entry name" value="LRR_dom_sf"/>
</dbReference>
<name>A0A1B7MM55_9AGAM</name>
<feature type="domain" description="F-box" evidence="2">
    <location>
        <begin position="8"/>
        <end position="56"/>
    </location>
</feature>
<protein>
    <recommendedName>
        <fullName evidence="2">F-box domain-containing protein</fullName>
    </recommendedName>
</protein>
<dbReference type="AlphaFoldDB" id="A0A1B7MM55"/>
<dbReference type="CDD" id="cd09917">
    <property type="entry name" value="F-box_SF"/>
    <property type="match status" value="1"/>
</dbReference>
<evidence type="ECO:0000313" key="4">
    <source>
        <dbReference type="Proteomes" id="UP000092154"/>
    </source>
</evidence>
<dbReference type="InParanoid" id="A0A1B7MM55"/>
<evidence type="ECO:0000313" key="3">
    <source>
        <dbReference type="EMBL" id="OAX33685.1"/>
    </source>
</evidence>